<sequence length="106" mass="11759">MPSVKAKTQIQVVQDFLDGATEGRSGSGGNLIIKGDQLIHYQTVIAERYGDKIILNYSRYSIVTGKIQKAIKEKVPEDKLVLIGKVPINYALSLKAKIEEQEVTKQ</sequence>
<accession>A0A8S5M9L8</accession>
<dbReference type="EMBL" id="BK014854">
    <property type="protein sequence ID" value="DAD78942.1"/>
    <property type="molecule type" value="Genomic_DNA"/>
</dbReference>
<proteinExistence type="predicted"/>
<organism evidence="1">
    <name type="scientific">Siphoviridae sp. cte421</name>
    <dbReference type="NCBI Taxonomy" id="2826402"/>
    <lineage>
        <taxon>Viruses</taxon>
        <taxon>Duplodnaviria</taxon>
        <taxon>Heunggongvirae</taxon>
        <taxon>Uroviricota</taxon>
        <taxon>Caudoviricetes</taxon>
    </lineage>
</organism>
<reference evidence="1" key="1">
    <citation type="journal article" date="2021" name="Proc. Natl. Acad. Sci. U.S.A.">
        <title>A Catalog of Tens of Thousands of Viruses from Human Metagenomes Reveals Hidden Associations with Chronic Diseases.</title>
        <authorList>
            <person name="Tisza M.J."/>
            <person name="Buck C.B."/>
        </authorList>
    </citation>
    <scope>NUCLEOTIDE SEQUENCE</scope>
    <source>
        <strain evidence="1">Cte421</strain>
    </source>
</reference>
<protein>
    <submittedName>
        <fullName evidence="1">Uncharacterized protein</fullName>
    </submittedName>
</protein>
<name>A0A8S5M9L8_9CAUD</name>
<evidence type="ECO:0000313" key="1">
    <source>
        <dbReference type="EMBL" id="DAD78942.1"/>
    </source>
</evidence>